<keyword evidence="1" id="KW-1133">Transmembrane helix</keyword>
<dbReference type="Pfam" id="PF01433">
    <property type="entry name" value="Peptidase_M1"/>
    <property type="match status" value="1"/>
</dbReference>
<feature type="transmembrane region" description="Helical" evidence="1">
    <location>
        <begin position="12"/>
        <end position="33"/>
    </location>
</feature>
<feature type="transmembrane region" description="Helical" evidence="1">
    <location>
        <begin position="405"/>
        <end position="434"/>
    </location>
</feature>
<protein>
    <submittedName>
        <fullName evidence="3">Peptidase M1-like protein</fullName>
    </submittedName>
</protein>
<evidence type="ECO:0000256" key="1">
    <source>
        <dbReference type="SAM" id="Phobius"/>
    </source>
</evidence>
<dbReference type="GO" id="GO:0008237">
    <property type="term" value="F:metallopeptidase activity"/>
    <property type="evidence" value="ECO:0007669"/>
    <property type="project" value="InterPro"/>
</dbReference>
<dbReference type="InterPro" id="IPR027268">
    <property type="entry name" value="Peptidase_M4/M1_CTD_sf"/>
</dbReference>
<evidence type="ECO:0000313" key="4">
    <source>
        <dbReference type="Proteomes" id="UP000249610"/>
    </source>
</evidence>
<feature type="transmembrane region" description="Helical" evidence="1">
    <location>
        <begin position="567"/>
        <end position="584"/>
    </location>
</feature>
<accession>A0A327PL35</accession>
<sequence>MNQFFQLLRFELLIQFKTWTAPVFVLAYFGFAFLMGGQGTASSETLYNSEFELFFKMGLLSLGAVFSIMFFAVKATQRDAQSQMEALVYVTPISKKQFFLTRFLGSWLTSLLIILPAIIGFHLGVAFSDLDPSRIGVFQFSSSLSVAFKLLIPTITTLTAFLFTVGLLSRNPLATYAMAVGIYAAYFICSIFLNSPLMANAAPIASENLVWAGLADPFGLSAFFHQTNLWTSYEKNHLGIQISGLFAWNRLIWLLFSTALLTVAYRIFSFRKSNESKKQKKEKLSESPNSVQIDKISPRTGNYSAVFGSHLNLSLRFIFTSIPFWVILGAWMIIASTEIYFKLFSGGSYEESYYPATQILLERVQQPLFLFGIIILLFFSGSLTWREKDSRMGSLVNATPAPKGLLFLSILTTLVLVMLTMISITVLICFIFQLAEQPWSKDTWTLFLLFLSPGWSLLFFSILFLWIQRITPHKYLGIGLSAISFGIFAGPLSSTIGLNHPLFLIGSTPFLTYSELAGFALQFSPFSILSLLWGILALALATWLYSSWDHTFLFQHHKAFKTPSSRLAILCFTIFLGFWISVFLKTEKEGSFPTNSEILDLKARYEKEFKEFNGAPVLAFADLHFELEMQVSKGTYHAEVKGKLFNPTLKPIDDLLIHEKEKLIDFQLEKVKDYGYVEELDLYRIRFSKAIQPGDSLEFSFKVNPKKTILGTQKAIVPNGSYLNFRDFAPFFGYSESLEIRDYADRKKRGLAPKLSDNQDNSHSGADEKKLFKINFEAILKTEKNQTAITSGKLVEEKIEGNQRIFHYRSSEPILPAVAFFSGVYRKDSLKNYNEQLEVYSLESHARVNSKTLRVIQETLAYCSENFGSYPFDHLKLVEIPGFWGFGGYAHPGVISMTEDKYFLVKEGSAQFDLQTKRAVHEVAHQWFGHLLAPRNLPGATLVVEGLAKYAEVLFLEKKLGKAATWYLTDQANRTYFSGRAIASMPENSLSEQENQSYLAYGKSLSAFLAARELLGEKELNSIIRELVDTSRSHAKPLVDTQLLLEKMKKKTSLEGQKLIEDWFQRIITYDIRILDIEIEKTQDGQIQLTLDYEASKMERQTDGSEREVAMEEEIELAAFTVHPKNLDTDQQVLFSQKVKIQSGKGQIKMMLDQIPSWIVLDPWGTRPDQNREDNFKEIKN</sequence>
<evidence type="ECO:0000313" key="3">
    <source>
        <dbReference type="EMBL" id="RAI92111.1"/>
    </source>
</evidence>
<feature type="transmembrane region" description="Helical" evidence="1">
    <location>
        <begin position="479"/>
        <end position="503"/>
    </location>
</feature>
<dbReference type="GO" id="GO:0008270">
    <property type="term" value="F:zinc ion binding"/>
    <property type="evidence" value="ECO:0007669"/>
    <property type="project" value="InterPro"/>
</dbReference>
<dbReference type="AlphaFoldDB" id="A0A327PL35"/>
<proteinExistence type="predicted"/>
<keyword evidence="1" id="KW-0472">Membrane</keyword>
<keyword evidence="4" id="KW-1185">Reference proteome</keyword>
<feature type="transmembrane region" description="Helical" evidence="1">
    <location>
        <begin position="53"/>
        <end position="73"/>
    </location>
</feature>
<feature type="transmembrane region" description="Helical" evidence="1">
    <location>
        <begin position="175"/>
        <end position="193"/>
    </location>
</feature>
<feature type="transmembrane region" description="Helical" evidence="1">
    <location>
        <begin position="368"/>
        <end position="385"/>
    </location>
</feature>
<keyword evidence="1" id="KW-0812">Transmembrane</keyword>
<organism evidence="3 4">
    <name type="scientific">Algoriphagus yeomjeoni</name>
    <dbReference type="NCBI Taxonomy" id="291403"/>
    <lineage>
        <taxon>Bacteria</taxon>
        <taxon>Pseudomonadati</taxon>
        <taxon>Bacteroidota</taxon>
        <taxon>Cytophagia</taxon>
        <taxon>Cytophagales</taxon>
        <taxon>Cyclobacteriaceae</taxon>
        <taxon>Algoriphagus</taxon>
    </lineage>
</organism>
<dbReference type="OrthoDB" id="100605at2"/>
<feature type="transmembrane region" description="Helical" evidence="1">
    <location>
        <begin position="313"/>
        <end position="334"/>
    </location>
</feature>
<name>A0A327PL35_9BACT</name>
<feature type="transmembrane region" description="Helical" evidence="1">
    <location>
        <begin position="104"/>
        <end position="127"/>
    </location>
</feature>
<feature type="transmembrane region" description="Helical" evidence="1">
    <location>
        <begin position="147"/>
        <end position="168"/>
    </location>
</feature>
<dbReference type="SUPFAM" id="SSF55486">
    <property type="entry name" value="Metalloproteases ('zincins'), catalytic domain"/>
    <property type="match status" value="1"/>
</dbReference>
<dbReference type="RefSeq" id="WP_111610750.1">
    <property type="nucleotide sequence ID" value="NZ_QLLK01000003.1"/>
</dbReference>
<feature type="transmembrane region" description="Helical" evidence="1">
    <location>
        <begin position="446"/>
        <end position="467"/>
    </location>
</feature>
<reference evidence="3 4" key="1">
    <citation type="submission" date="2018-06" db="EMBL/GenBank/DDBJ databases">
        <title>Genomic Encyclopedia of Archaeal and Bacterial Type Strains, Phase II (KMG-II): from individual species to whole genera.</title>
        <authorList>
            <person name="Goeker M."/>
        </authorList>
    </citation>
    <scope>NUCLEOTIDE SEQUENCE [LARGE SCALE GENOMIC DNA]</scope>
    <source>
        <strain evidence="3 4">DSM 23446</strain>
    </source>
</reference>
<feature type="domain" description="Peptidase M1 membrane alanine aminopeptidase" evidence="2">
    <location>
        <begin position="854"/>
        <end position="1063"/>
    </location>
</feature>
<dbReference type="Proteomes" id="UP000249610">
    <property type="component" value="Unassembled WGS sequence"/>
</dbReference>
<comment type="caution">
    <text evidence="3">The sequence shown here is derived from an EMBL/GenBank/DDBJ whole genome shotgun (WGS) entry which is preliminary data.</text>
</comment>
<feature type="transmembrane region" description="Helical" evidence="1">
    <location>
        <begin position="523"/>
        <end position="546"/>
    </location>
</feature>
<evidence type="ECO:0000259" key="2">
    <source>
        <dbReference type="Pfam" id="PF01433"/>
    </source>
</evidence>
<dbReference type="Gene3D" id="1.10.390.10">
    <property type="entry name" value="Neutral Protease Domain 2"/>
    <property type="match status" value="1"/>
</dbReference>
<feature type="transmembrane region" description="Helical" evidence="1">
    <location>
        <begin position="251"/>
        <end position="268"/>
    </location>
</feature>
<dbReference type="EMBL" id="QLLK01000003">
    <property type="protein sequence ID" value="RAI92111.1"/>
    <property type="molecule type" value="Genomic_DNA"/>
</dbReference>
<gene>
    <name evidence="3" type="ORF">LV83_01339</name>
</gene>
<dbReference type="InterPro" id="IPR014782">
    <property type="entry name" value="Peptidase_M1_dom"/>
</dbReference>